<dbReference type="Gene3D" id="1.20.120.660">
    <property type="entry name" value="IL-4 antagonist (De novo design) like domain"/>
    <property type="match status" value="1"/>
</dbReference>
<proteinExistence type="predicted"/>
<dbReference type="SUPFAM" id="SSF47240">
    <property type="entry name" value="Ferritin-like"/>
    <property type="match status" value="1"/>
</dbReference>
<dbReference type="OrthoDB" id="2990828at2"/>
<evidence type="ECO:0008006" key="3">
    <source>
        <dbReference type="Google" id="ProtNLM"/>
    </source>
</evidence>
<reference evidence="1 2" key="2">
    <citation type="journal article" date="2012" name="Stand. Genomic Sci.">
        <title>Complete genome sequence of the sulfate-reducing firmicute Desulfotomaculum ruminis type strain (DL(T)).</title>
        <authorList>
            <person name="Spring S."/>
            <person name="Visser M."/>
            <person name="Lu M."/>
            <person name="Copeland A."/>
            <person name="Lapidus A."/>
            <person name="Lucas S."/>
            <person name="Cheng J.F."/>
            <person name="Han C."/>
            <person name="Tapia R."/>
            <person name="Goodwin L.A."/>
            <person name="Pitluck S."/>
            <person name="Ivanova N."/>
            <person name="Land M."/>
            <person name="Hauser L."/>
            <person name="Larimer F."/>
            <person name="Rohde M."/>
            <person name="Goker M."/>
            <person name="Detter J.C."/>
            <person name="Kyrpides N.C."/>
            <person name="Woyke T."/>
            <person name="Schaap P.J."/>
            <person name="Plugge C.M."/>
            <person name="Muyzer G."/>
            <person name="Kuever J."/>
            <person name="Pereira I.A."/>
            <person name="Parshina S.N."/>
            <person name="Bernier-Latmani R."/>
            <person name="Stams A.J."/>
            <person name="Klenk H.P."/>
        </authorList>
    </citation>
    <scope>NUCLEOTIDE SEQUENCE [LARGE SCALE GENOMIC DNA]</scope>
    <source>
        <strain evidence="2">ATCC 23193 / DSM 2154 / NCIB 8452 / DL</strain>
    </source>
</reference>
<dbReference type="EMBL" id="CP002780">
    <property type="protein sequence ID" value="AEG61049.1"/>
    <property type="molecule type" value="Genomic_DNA"/>
</dbReference>
<evidence type="ECO:0000313" key="2">
    <source>
        <dbReference type="Proteomes" id="UP000009234"/>
    </source>
</evidence>
<dbReference type="AlphaFoldDB" id="F6DSF9"/>
<name>F6DSF9_DESRL</name>
<protein>
    <recommendedName>
        <fullName evidence="3">Rubrerythrin diiron-binding domain-containing protein</fullName>
    </recommendedName>
</protein>
<dbReference type="KEGG" id="dru:Desru_2835"/>
<evidence type="ECO:0000313" key="1">
    <source>
        <dbReference type="EMBL" id="AEG61049.1"/>
    </source>
</evidence>
<keyword evidence="2" id="KW-1185">Reference proteome</keyword>
<dbReference type="eggNOG" id="ENOG5033EW1">
    <property type="taxonomic scope" value="Bacteria"/>
</dbReference>
<dbReference type="RefSeq" id="WP_013842801.1">
    <property type="nucleotide sequence ID" value="NC_015589.1"/>
</dbReference>
<dbReference type="Proteomes" id="UP000009234">
    <property type="component" value="Chromosome"/>
</dbReference>
<organism evidence="1 2">
    <name type="scientific">Desulforamulus ruminis (strain ATCC 23193 / DSM 2154 / NCIMB 8452 / DL)</name>
    <name type="common">Desulfotomaculum ruminis</name>
    <dbReference type="NCBI Taxonomy" id="696281"/>
    <lineage>
        <taxon>Bacteria</taxon>
        <taxon>Bacillati</taxon>
        <taxon>Bacillota</taxon>
        <taxon>Clostridia</taxon>
        <taxon>Eubacteriales</taxon>
        <taxon>Peptococcaceae</taxon>
        <taxon>Desulforamulus</taxon>
    </lineage>
</organism>
<accession>F6DSF9</accession>
<sequence length="74" mass="8706">MDSLEFLQDALRDKISSQKFYNDAAIEIRNPSALQLMLKLRDEEMRHIEILQKEMEAIKNKPFTVTRILAKLKS</sequence>
<dbReference type="InterPro" id="IPR009078">
    <property type="entry name" value="Ferritin-like_SF"/>
</dbReference>
<reference evidence="2" key="1">
    <citation type="submission" date="2011-05" db="EMBL/GenBank/DDBJ databases">
        <title>Complete sequence of Desulfotomaculum ruminis DSM 2154.</title>
        <authorList>
            <person name="Lucas S."/>
            <person name="Copeland A."/>
            <person name="Lapidus A."/>
            <person name="Cheng J.-F."/>
            <person name="Goodwin L."/>
            <person name="Pitluck S."/>
            <person name="Lu M."/>
            <person name="Detter J.C."/>
            <person name="Han C."/>
            <person name="Tapia R."/>
            <person name="Land M."/>
            <person name="Hauser L."/>
            <person name="Kyrpides N."/>
            <person name="Ivanova N."/>
            <person name="Mikhailova N."/>
            <person name="Pagani I."/>
            <person name="Stams A.J.M."/>
            <person name="Plugge C.M."/>
            <person name="Muyzer G."/>
            <person name="Kuever J."/>
            <person name="Parshina S.N."/>
            <person name="Ivanova A.E."/>
            <person name="Nazina T.N."/>
            <person name="Brambilla E."/>
            <person name="Spring S."/>
            <person name="Klenk H.-P."/>
            <person name="Woyke T."/>
        </authorList>
    </citation>
    <scope>NUCLEOTIDE SEQUENCE [LARGE SCALE GENOMIC DNA]</scope>
    <source>
        <strain evidence="2">ATCC 23193 / DSM 2154 / NCIB 8452 / DL</strain>
    </source>
</reference>
<dbReference type="HOGENOM" id="CLU_188984_0_0_9"/>
<dbReference type="STRING" id="696281.Desru_2835"/>
<gene>
    <name evidence="1" type="ordered locus">Desru_2835</name>
</gene>